<dbReference type="OrthoDB" id="9803141at2"/>
<evidence type="ECO:0000313" key="1">
    <source>
        <dbReference type="EMBL" id="ADB35741.1"/>
    </source>
</evidence>
<organism evidence="1 2">
    <name type="scientific">Kribbella flavida (strain DSM 17836 / JCM 10339 / NBRC 14399)</name>
    <dbReference type="NCBI Taxonomy" id="479435"/>
    <lineage>
        <taxon>Bacteria</taxon>
        <taxon>Bacillati</taxon>
        <taxon>Actinomycetota</taxon>
        <taxon>Actinomycetes</taxon>
        <taxon>Propionibacteriales</taxon>
        <taxon>Kribbellaceae</taxon>
        <taxon>Kribbella</taxon>
    </lineage>
</organism>
<dbReference type="NCBIfam" id="TIGR01509">
    <property type="entry name" value="HAD-SF-IA-v3"/>
    <property type="match status" value="1"/>
</dbReference>
<dbReference type="KEGG" id="kfl:Kfla_6749"/>
<dbReference type="PANTHER" id="PTHR12725">
    <property type="entry name" value="HALOACID DEHALOGENASE-LIKE HYDROLASE"/>
    <property type="match status" value="1"/>
</dbReference>
<dbReference type="InterPro" id="IPR006439">
    <property type="entry name" value="HAD-SF_hydro_IA"/>
</dbReference>
<dbReference type="HOGENOM" id="CLU_059493_2_1_11"/>
<dbReference type="InterPro" id="IPR010237">
    <property type="entry name" value="Pyr-5-nucltdase"/>
</dbReference>
<dbReference type="Gene3D" id="3.40.50.1000">
    <property type="entry name" value="HAD superfamily/HAD-like"/>
    <property type="match status" value="1"/>
</dbReference>
<dbReference type="RefSeq" id="WP_012924293.1">
    <property type="nucleotide sequence ID" value="NC_013729.1"/>
</dbReference>
<reference evidence="2" key="1">
    <citation type="submission" date="2009-09" db="EMBL/GenBank/DDBJ databases">
        <title>The complete genome of Kribbella flavida DSM 17836.</title>
        <authorList>
            <consortium name="US DOE Joint Genome Institute (JGI-PGF)"/>
            <person name="Lucas S."/>
            <person name="Copeland A."/>
            <person name="Lapidus A."/>
            <person name="Glavina del Rio T."/>
            <person name="Dalin E."/>
            <person name="Tice H."/>
            <person name="Bruce D."/>
            <person name="Goodwin L."/>
            <person name="Pitluck S."/>
            <person name="Kyrpides N."/>
            <person name="Mavromatis K."/>
            <person name="Ivanova N."/>
            <person name="Saunders E."/>
            <person name="Brettin T."/>
            <person name="Detter J.C."/>
            <person name="Han C."/>
            <person name="Larimer F."/>
            <person name="Land M."/>
            <person name="Hauser L."/>
            <person name="Markowitz V."/>
            <person name="Cheng J.-F."/>
            <person name="Hugenholtz P."/>
            <person name="Woyke T."/>
            <person name="Wu D."/>
            <person name="Pukall R."/>
            <person name="Klenk H.-P."/>
            <person name="Eisen J.A."/>
        </authorList>
    </citation>
    <scope>NUCLEOTIDE SEQUENCE [LARGE SCALE GENOMIC DNA]</scope>
    <source>
        <strain evidence="2">DSM 17836 / JCM 10339 / NBRC 14399</strain>
    </source>
</reference>
<dbReference type="InterPro" id="IPR023214">
    <property type="entry name" value="HAD_sf"/>
</dbReference>
<dbReference type="SFLD" id="SFLDG01132">
    <property type="entry name" value="C1.5.3:_5'-Nucleotidase_Like"/>
    <property type="match status" value="1"/>
</dbReference>
<dbReference type="PANTHER" id="PTHR12725:SF117">
    <property type="entry name" value="HALOACID DEHALOGENASE-LIKE HYDROLASE"/>
    <property type="match status" value="1"/>
</dbReference>
<name>D2Q140_KRIFD</name>
<protein>
    <submittedName>
        <fullName evidence="1">Pyrimidine 5'-nucleotidase</fullName>
    </submittedName>
</protein>
<accession>D2Q140</accession>
<dbReference type="SUPFAM" id="SSF56784">
    <property type="entry name" value="HAD-like"/>
    <property type="match status" value="1"/>
</dbReference>
<dbReference type="SFLD" id="SFLDS00003">
    <property type="entry name" value="Haloacid_Dehalogenase"/>
    <property type="match status" value="1"/>
</dbReference>
<dbReference type="Proteomes" id="UP000007967">
    <property type="component" value="Chromosome"/>
</dbReference>
<dbReference type="AlphaFoldDB" id="D2Q140"/>
<gene>
    <name evidence="1" type="ordered locus">Kfla_6749</name>
</gene>
<dbReference type="Gene3D" id="1.10.150.450">
    <property type="match status" value="1"/>
</dbReference>
<reference evidence="1 2" key="2">
    <citation type="journal article" date="2010" name="Stand. Genomic Sci.">
        <title>Complete genome sequence of Kribbella flavida type strain (IFO 14399).</title>
        <authorList>
            <person name="Pukall R."/>
            <person name="Lapidus A."/>
            <person name="Glavina Del Rio T."/>
            <person name="Copeland A."/>
            <person name="Tice H."/>
            <person name="Cheng J.-F."/>
            <person name="Lucas S."/>
            <person name="Chen F."/>
            <person name="Nolan M."/>
            <person name="LaButti K."/>
            <person name="Pati A."/>
            <person name="Ivanova N."/>
            <person name="Mavrommatis K."/>
            <person name="Mikhailova N."/>
            <person name="Pitluck S."/>
            <person name="Bruce D."/>
            <person name="Goodwin L."/>
            <person name="Land M."/>
            <person name="Hauser L."/>
            <person name="Chang Y.-J."/>
            <person name="Jeffries C.D."/>
            <person name="Chen A."/>
            <person name="Palaniappan K."/>
            <person name="Chain P."/>
            <person name="Rohde M."/>
            <person name="Goeker M."/>
            <person name="Bristow J."/>
            <person name="Eisen J.A."/>
            <person name="Markowitz V."/>
            <person name="Hugenholtz P."/>
            <person name="Kyrpides N.C."/>
            <person name="Klenk H.-P."/>
            <person name="Brettin T."/>
        </authorList>
    </citation>
    <scope>NUCLEOTIDE SEQUENCE [LARGE SCALE GENOMIC DNA]</scope>
    <source>
        <strain evidence="2">DSM 17836 / JCM 10339 / NBRC 14399</strain>
    </source>
</reference>
<dbReference type="SFLD" id="SFLDG01129">
    <property type="entry name" value="C1.5:_HAD__Beta-PGM__Phosphata"/>
    <property type="match status" value="1"/>
</dbReference>
<dbReference type="InterPro" id="IPR036412">
    <property type="entry name" value="HAD-like_sf"/>
</dbReference>
<evidence type="ECO:0000313" key="2">
    <source>
        <dbReference type="Proteomes" id="UP000007967"/>
    </source>
</evidence>
<dbReference type="NCBIfam" id="TIGR01993">
    <property type="entry name" value="Pyr-5-nucltdase"/>
    <property type="match status" value="1"/>
</dbReference>
<dbReference type="eggNOG" id="COG1011">
    <property type="taxonomic scope" value="Bacteria"/>
</dbReference>
<dbReference type="STRING" id="479435.Kfla_6749"/>
<proteinExistence type="predicted"/>
<sequence>MSRQPDTWVFDLDNTLYPPTTGLADQINAHIRAYLCTLYGTDETGARHLQAQLVADHGTTLRGLMATRGIDPHDYLSFERSLDYGVLTPNADLAAALRALPGRRLVFTNGTAYHAEQALQRLGLTRCFDGVFDILAGQLLPKPFPESYQRFLTAFSVEPARAVFFDDLPVNLTVPEQLGMATVWVHGPPGPGPAPYEVLGARRRRVWDLVGFLHSLTAPAVKPWTM</sequence>
<dbReference type="Pfam" id="PF00702">
    <property type="entry name" value="Hydrolase"/>
    <property type="match status" value="1"/>
</dbReference>
<dbReference type="EMBL" id="CP001736">
    <property type="protein sequence ID" value="ADB35741.1"/>
    <property type="molecule type" value="Genomic_DNA"/>
</dbReference>
<keyword evidence="2" id="KW-1185">Reference proteome</keyword>